<evidence type="ECO:0000313" key="10">
    <source>
        <dbReference type="EMBL" id="VDH94803.1"/>
    </source>
</evidence>
<comment type="subcellular location">
    <subcellularLocation>
        <location evidence="1">Membrane</location>
        <topology evidence="1">Multi-pass membrane protein</topology>
    </subcellularLocation>
</comment>
<evidence type="ECO:0000313" key="11">
    <source>
        <dbReference type="Proteomes" id="UP000596742"/>
    </source>
</evidence>
<dbReference type="InterPro" id="IPR013122">
    <property type="entry name" value="PKD1_2_channel"/>
</dbReference>
<organism evidence="10 11">
    <name type="scientific">Mytilus galloprovincialis</name>
    <name type="common">Mediterranean mussel</name>
    <dbReference type="NCBI Taxonomy" id="29158"/>
    <lineage>
        <taxon>Eukaryota</taxon>
        <taxon>Metazoa</taxon>
        <taxon>Spiralia</taxon>
        <taxon>Lophotrochozoa</taxon>
        <taxon>Mollusca</taxon>
        <taxon>Bivalvia</taxon>
        <taxon>Autobranchia</taxon>
        <taxon>Pteriomorphia</taxon>
        <taxon>Mytilida</taxon>
        <taxon>Mytiloidea</taxon>
        <taxon>Mytilidae</taxon>
        <taxon>Mytilinae</taxon>
        <taxon>Mytilus</taxon>
    </lineage>
</organism>
<comment type="caution">
    <text evidence="10">The sequence shown here is derived from an EMBL/GenBank/DDBJ whole genome shotgun (WGS) entry which is preliminary data.</text>
</comment>
<dbReference type="PANTHER" id="PTHR10877:SF194">
    <property type="entry name" value="LOCATION OF VULVA DEFECTIVE 1"/>
    <property type="match status" value="1"/>
</dbReference>
<dbReference type="Proteomes" id="UP000596742">
    <property type="component" value="Unassembled WGS sequence"/>
</dbReference>
<keyword evidence="4 7" id="KW-1133">Transmembrane helix</keyword>
<dbReference type="GO" id="GO:0016020">
    <property type="term" value="C:membrane"/>
    <property type="evidence" value="ECO:0007669"/>
    <property type="project" value="UniProtKB-SubCell"/>
</dbReference>
<feature type="transmembrane region" description="Helical" evidence="7">
    <location>
        <begin position="76"/>
        <end position="95"/>
    </location>
</feature>
<evidence type="ECO:0000256" key="2">
    <source>
        <dbReference type="ARBA" id="ARBA00007200"/>
    </source>
</evidence>
<name>A0A8B6BTW0_MYTGA</name>
<dbReference type="PRINTS" id="PR01433">
    <property type="entry name" value="POLYCYSTIN2"/>
</dbReference>
<evidence type="ECO:0000256" key="3">
    <source>
        <dbReference type="ARBA" id="ARBA00022692"/>
    </source>
</evidence>
<evidence type="ECO:0000256" key="7">
    <source>
        <dbReference type="SAM" id="Phobius"/>
    </source>
</evidence>
<evidence type="ECO:0000259" key="8">
    <source>
        <dbReference type="Pfam" id="PF08016"/>
    </source>
</evidence>
<dbReference type="EMBL" id="UYJE01000641">
    <property type="protein sequence ID" value="VDH94803.1"/>
    <property type="molecule type" value="Genomic_DNA"/>
</dbReference>
<feature type="domain" description="Polycystin cation channel PKD1/PKD2" evidence="8">
    <location>
        <begin position="72"/>
        <end position="293"/>
    </location>
</feature>
<keyword evidence="5 7" id="KW-0472">Membrane</keyword>
<dbReference type="GO" id="GO:0005509">
    <property type="term" value="F:calcium ion binding"/>
    <property type="evidence" value="ECO:0007669"/>
    <property type="project" value="InterPro"/>
</dbReference>
<dbReference type="GO" id="GO:0005262">
    <property type="term" value="F:calcium channel activity"/>
    <property type="evidence" value="ECO:0007669"/>
    <property type="project" value="TreeGrafter"/>
</dbReference>
<dbReference type="GO" id="GO:0050982">
    <property type="term" value="P:detection of mechanical stimulus"/>
    <property type="evidence" value="ECO:0007669"/>
    <property type="project" value="TreeGrafter"/>
</dbReference>
<gene>
    <name evidence="10" type="ORF">MGAL_10B094517</name>
</gene>
<feature type="transmembrane region" description="Helical" evidence="7">
    <location>
        <begin position="207"/>
        <end position="227"/>
    </location>
</feature>
<dbReference type="InterPro" id="IPR046791">
    <property type="entry name" value="Polycystin_dom"/>
</dbReference>
<feature type="domain" description="Polycystin" evidence="9">
    <location>
        <begin position="7"/>
        <end position="60"/>
    </location>
</feature>
<dbReference type="Gene3D" id="1.10.287.70">
    <property type="match status" value="1"/>
</dbReference>
<evidence type="ECO:0000256" key="1">
    <source>
        <dbReference type="ARBA" id="ARBA00004141"/>
    </source>
</evidence>
<evidence type="ECO:0000256" key="6">
    <source>
        <dbReference type="ARBA" id="ARBA00023180"/>
    </source>
</evidence>
<protein>
    <submittedName>
        <fullName evidence="10">Blast:Polycystic kidney disease and receptor for egg jelly-related protein</fullName>
    </submittedName>
</protein>
<keyword evidence="10" id="KW-0675">Receptor</keyword>
<dbReference type="Pfam" id="PF08016">
    <property type="entry name" value="PKD_channel"/>
    <property type="match status" value="1"/>
</dbReference>
<feature type="transmembrane region" description="Helical" evidence="7">
    <location>
        <begin position="165"/>
        <end position="186"/>
    </location>
</feature>
<evidence type="ECO:0000256" key="4">
    <source>
        <dbReference type="ARBA" id="ARBA00022989"/>
    </source>
</evidence>
<dbReference type="OrthoDB" id="6150772at2759"/>
<feature type="transmembrane region" description="Helical" evidence="7">
    <location>
        <begin position="263"/>
        <end position="289"/>
    </location>
</feature>
<comment type="similarity">
    <text evidence="2">Belongs to the polycystin family.</text>
</comment>
<accession>A0A8B6BTW0</accession>
<feature type="transmembrane region" description="Helical" evidence="7">
    <location>
        <begin position="116"/>
        <end position="137"/>
    </location>
</feature>
<dbReference type="Pfam" id="PF20519">
    <property type="entry name" value="Polycystin_dom"/>
    <property type="match status" value="1"/>
</dbReference>
<dbReference type="PANTHER" id="PTHR10877">
    <property type="entry name" value="POLYCYSTIN FAMILY MEMBER"/>
    <property type="match status" value="1"/>
</dbReference>
<dbReference type="InterPro" id="IPR051223">
    <property type="entry name" value="Polycystin"/>
</dbReference>
<evidence type="ECO:0000256" key="5">
    <source>
        <dbReference type="ARBA" id="ARBA00023136"/>
    </source>
</evidence>
<dbReference type="AlphaFoldDB" id="A0A8B6BTW0"/>
<sequence>MKPNPSADSKISELISKLWIDERTRALFVEFTLYNPNLNLYSSVTIVFEFSSPGGITTSFLTFTTPLSDYSSDKEIIKLLFEIIFFLFTFFLSYIEVKRIRQMGFKLYVKRFWNQVSMFVVILCIIGISIFIERYLIISQVMNQYREGHGKTFVNFNLAILWDNIFIYIMALLTVFAFLKFVKLLMMNRKLHYLYSMVEYAKVPLKYFAFMFTISLIAFASFGNLLLGTVMSGYKSFGDSFMTLIECTCKINNYNQYIDLQPVIGPIFILLYIFVFFFCFMKMFTAIVLNAMKILKKKGVKHDEDTALLMNYFIDNVKRMLR</sequence>
<keyword evidence="3 7" id="KW-0812">Transmembrane</keyword>
<keyword evidence="6" id="KW-0325">Glycoprotein</keyword>
<proteinExistence type="inferred from homology"/>
<evidence type="ECO:0000259" key="9">
    <source>
        <dbReference type="Pfam" id="PF20519"/>
    </source>
</evidence>
<reference evidence="10" key="1">
    <citation type="submission" date="2018-11" db="EMBL/GenBank/DDBJ databases">
        <authorList>
            <person name="Alioto T."/>
            <person name="Alioto T."/>
        </authorList>
    </citation>
    <scope>NUCLEOTIDE SEQUENCE</scope>
</reference>
<keyword evidence="11" id="KW-1185">Reference proteome</keyword>
<dbReference type="InterPro" id="IPR003915">
    <property type="entry name" value="PKD_2"/>
</dbReference>